<feature type="transmembrane region" description="Helical" evidence="1">
    <location>
        <begin position="12"/>
        <end position="31"/>
    </location>
</feature>
<reference evidence="2" key="1">
    <citation type="submission" date="2023-06" db="EMBL/GenBank/DDBJ databases">
        <title>Genomic of Parafulvivirga corallium.</title>
        <authorList>
            <person name="Wang G."/>
        </authorList>
    </citation>
    <scope>NUCLEOTIDE SEQUENCE</scope>
    <source>
        <strain evidence="2">BMA10</strain>
    </source>
</reference>
<keyword evidence="1" id="KW-0472">Membrane</keyword>
<comment type="caution">
    <text evidence="2">The sequence shown here is derived from an EMBL/GenBank/DDBJ whole genome shotgun (WGS) entry which is preliminary data.</text>
</comment>
<protein>
    <submittedName>
        <fullName evidence="2">Uncharacterized protein</fullName>
    </submittedName>
</protein>
<keyword evidence="3" id="KW-1185">Reference proteome</keyword>
<feature type="transmembrane region" description="Helical" evidence="1">
    <location>
        <begin position="37"/>
        <end position="61"/>
    </location>
</feature>
<name>A0ABT8KHE3_9BACT</name>
<evidence type="ECO:0000313" key="3">
    <source>
        <dbReference type="Proteomes" id="UP001172082"/>
    </source>
</evidence>
<organism evidence="2 3">
    <name type="scientific">Splendidivirga corallicola</name>
    <dbReference type="NCBI Taxonomy" id="3051826"/>
    <lineage>
        <taxon>Bacteria</taxon>
        <taxon>Pseudomonadati</taxon>
        <taxon>Bacteroidota</taxon>
        <taxon>Cytophagia</taxon>
        <taxon>Cytophagales</taxon>
        <taxon>Splendidivirgaceae</taxon>
        <taxon>Splendidivirga</taxon>
    </lineage>
</organism>
<evidence type="ECO:0000256" key="1">
    <source>
        <dbReference type="SAM" id="Phobius"/>
    </source>
</evidence>
<accession>A0ABT8KHE3</accession>
<dbReference type="EMBL" id="JAUJEA010000001">
    <property type="protein sequence ID" value="MDN5200127.1"/>
    <property type="molecule type" value="Genomic_DNA"/>
</dbReference>
<gene>
    <name evidence="2" type="ORF">QQ008_02110</name>
</gene>
<evidence type="ECO:0000313" key="2">
    <source>
        <dbReference type="EMBL" id="MDN5200127.1"/>
    </source>
</evidence>
<dbReference type="Proteomes" id="UP001172082">
    <property type="component" value="Unassembled WGS sequence"/>
</dbReference>
<dbReference type="RefSeq" id="WP_346750153.1">
    <property type="nucleotide sequence ID" value="NZ_JAUJEA010000001.1"/>
</dbReference>
<keyword evidence="1" id="KW-1133">Transmembrane helix</keyword>
<proteinExistence type="predicted"/>
<sequence length="71" mass="7892">MKSSHEKIACKLSGFVLSFSIFGMLLILLANADQDRISTWIAFTIATLGLVAINIVYMSLINNVFKRLNSK</sequence>
<keyword evidence="1" id="KW-0812">Transmembrane</keyword>